<keyword evidence="4" id="KW-0732">Signal</keyword>
<dbReference type="InterPro" id="IPR036465">
    <property type="entry name" value="vWFA_dom_sf"/>
</dbReference>
<feature type="chain" id="PRO_5043846347" evidence="4">
    <location>
        <begin position="27"/>
        <end position="975"/>
    </location>
</feature>
<feature type="region of interest" description="Disordered" evidence="3">
    <location>
        <begin position="648"/>
        <end position="667"/>
    </location>
</feature>
<dbReference type="Proteomes" id="UP001173465">
    <property type="component" value="Unassembled WGS sequence"/>
</dbReference>
<evidence type="ECO:0000256" key="2">
    <source>
        <dbReference type="ARBA" id="ARBA00022837"/>
    </source>
</evidence>
<evidence type="ECO:0000256" key="1">
    <source>
        <dbReference type="ARBA" id="ARBA00022723"/>
    </source>
</evidence>
<evidence type="ECO:0000256" key="4">
    <source>
        <dbReference type="SAM" id="SignalP"/>
    </source>
</evidence>
<dbReference type="PROSITE" id="PS50234">
    <property type="entry name" value="VWFA"/>
    <property type="match status" value="1"/>
</dbReference>
<feature type="domain" description="VWFA" evidence="5">
    <location>
        <begin position="48"/>
        <end position="321"/>
    </location>
</feature>
<comment type="caution">
    <text evidence="6">The sequence shown here is derived from an EMBL/GenBank/DDBJ whole genome shotgun (WGS) entry which is preliminary data.</text>
</comment>
<dbReference type="InterPro" id="IPR002035">
    <property type="entry name" value="VWF_A"/>
</dbReference>
<dbReference type="Pfam" id="PF05567">
    <property type="entry name" value="T4P_PilY1"/>
    <property type="match status" value="1"/>
</dbReference>
<evidence type="ECO:0000256" key="3">
    <source>
        <dbReference type="SAM" id="MobiDB-lite"/>
    </source>
</evidence>
<feature type="signal peptide" evidence="4">
    <location>
        <begin position="1"/>
        <end position="26"/>
    </location>
</feature>
<evidence type="ECO:0000313" key="7">
    <source>
        <dbReference type="Proteomes" id="UP001173465"/>
    </source>
</evidence>
<gene>
    <name evidence="6" type="ORF">HX099_04495</name>
</gene>
<keyword evidence="1" id="KW-0479">Metal-binding</keyword>
<reference evidence="6" key="2">
    <citation type="journal article" date="2022" name="Sci. Total Environ.">
        <title>Prevalence, transmission, and molecular epidemiology of tet(X)-positive bacteria among humans, animals, and environmental niches in China: An epidemiological, and genomic-based study.</title>
        <authorList>
            <person name="Dong N."/>
            <person name="Zeng Y."/>
            <person name="Cai C."/>
            <person name="Sun C."/>
            <person name="Lu J."/>
            <person name="Liu C."/>
            <person name="Zhou H."/>
            <person name="Sun Q."/>
            <person name="Shu L."/>
            <person name="Wang H."/>
            <person name="Wang Y."/>
            <person name="Wang S."/>
            <person name="Wu C."/>
            <person name="Chan E.W."/>
            <person name="Chen G."/>
            <person name="Shen Z."/>
            <person name="Chen S."/>
            <person name="Zhang R."/>
        </authorList>
    </citation>
    <scope>NUCLEOTIDE SEQUENCE</scope>
    <source>
        <strain evidence="6">DF46-2-2</strain>
    </source>
</reference>
<sequence length="975" mass="106201">MKTKTQSFLLGSLAAAMISLSATGYADDTEIYFARANVDNQENKPAANVLFLIDTSGSMCDPQPSGSRNCNDQRTPMAALRSAFSSMVNSLDENVRIGLAKFNGGHGNNGYGGYVFYPVSELNNSNKAEVISIVNNLQGTSNTPTMEAYSETARYMLGMSPSDYAKRGEAVEDSPKMAVNIKIERQCTRYDRRKCTRWGDVPVSSSAYDSPINMKNQCESNHIIVMTDGAPTQDSDYSSVRNIAGGSCNSSFSCQTALASYLQQDSPRGKKPIKTWQIAFGVGANSNEVKNMRQVAVAGGTEDVYYADDSDSLAKAFIDILDLIDGQSRSTAAPGVAVNTMNRFQHLDELYYAVFQPAESSYWEGNLKRYRLGDQVLDVTNKPATDAATGYFKPDAKSFWSTEVDGADAQKGGARANVGTRKLFYSTANGETLQLDWNSTYNQTPNNAFFGLSTDRTEGPTQRTAMFNRLKSMWGDPMHSVPLMVNYGSTRVGERYVDNNYVFVSNNGGMLHIINTKDGSEVAAFMPHELFEQAADFAYTRPDLRFDNTRPTWGLDGSWIAWRQAGAKPQDAPAAVYLYGGMRRGGQHYYALDVTNPAAPSLKWKIGPEKTGFDKLGQTWSTPTLFRMPTAEGSVPALVFGGGYSPADHDPHDGNGRHTGPKARTNSDTMGNTVYIVNAATGDLIWSASHTNMEWSIPGGISVVDIDLDGVADHLYFGDLGGQLFRVDLDEAGASHTVHRIADLGGSGASHRRFYEAPAVGYVREGTEKHLYVVAASGYREHPLDETIDEGLFVVVDKKALQGGGATEATLNRMAKVTSGEKMGENNKDNGWYYLFKNEAGTQGEKAMSSPVIFDGKIMLATYSPEPIDDDGANVCAVRYGAAYLHTVTLREGNPARLNRTLETPATRSRALSLTTPPPTPSVLINEDGETVVIVGTEPIGPGDDGDNRLRKRRWMQLTPTQAGEILRDSPITEP</sequence>
<evidence type="ECO:0000313" key="6">
    <source>
        <dbReference type="EMBL" id="MDM1695926.1"/>
    </source>
</evidence>
<dbReference type="GO" id="GO:0046872">
    <property type="term" value="F:metal ion binding"/>
    <property type="evidence" value="ECO:0007669"/>
    <property type="project" value="UniProtKB-KW"/>
</dbReference>
<dbReference type="InterPro" id="IPR008707">
    <property type="entry name" value="B-propeller_PilY1"/>
</dbReference>
<dbReference type="SUPFAM" id="SSF75011">
    <property type="entry name" value="3-carboxy-cis,cis-mucoante lactonizing enzyme"/>
    <property type="match status" value="1"/>
</dbReference>
<dbReference type="RefSeq" id="WP_286593366.1">
    <property type="nucleotide sequence ID" value="NZ_JACANB010000002.1"/>
</dbReference>
<keyword evidence="2" id="KW-0106">Calcium</keyword>
<proteinExistence type="predicted"/>
<protein>
    <submittedName>
        <fullName evidence="6">VWA domain-containing protein</fullName>
    </submittedName>
</protein>
<organism evidence="6 7">
    <name type="scientific">Thiopseudomonas alkaliphila</name>
    <dbReference type="NCBI Taxonomy" id="1697053"/>
    <lineage>
        <taxon>Bacteria</taxon>
        <taxon>Pseudomonadati</taxon>
        <taxon>Pseudomonadota</taxon>
        <taxon>Gammaproteobacteria</taxon>
        <taxon>Pseudomonadales</taxon>
        <taxon>Pseudomonadaceae</taxon>
        <taxon>Thiopseudomonas</taxon>
    </lineage>
</organism>
<name>A0AAW7DQI0_9GAMM</name>
<dbReference type="SUPFAM" id="SSF53300">
    <property type="entry name" value="vWA-like"/>
    <property type="match status" value="1"/>
</dbReference>
<accession>A0AAW7DQI0</accession>
<dbReference type="AlphaFoldDB" id="A0AAW7DQI0"/>
<evidence type="ECO:0000259" key="5">
    <source>
        <dbReference type="PROSITE" id="PS50234"/>
    </source>
</evidence>
<dbReference type="Pfam" id="PF00092">
    <property type="entry name" value="VWA"/>
    <property type="match status" value="1"/>
</dbReference>
<dbReference type="EMBL" id="JACANB010000002">
    <property type="protein sequence ID" value="MDM1695926.1"/>
    <property type="molecule type" value="Genomic_DNA"/>
</dbReference>
<dbReference type="Gene3D" id="3.40.50.410">
    <property type="entry name" value="von Willebrand factor, type A domain"/>
    <property type="match status" value="2"/>
</dbReference>
<reference evidence="6" key="1">
    <citation type="submission" date="2020-06" db="EMBL/GenBank/DDBJ databases">
        <authorList>
            <person name="Dong N."/>
        </authorList>
    </citation>
    <scope>NUCLEOTIDE SEQUENCE</scope>
    <source>
        <strain evidence="6">DF46-2-2</strain>
    </source>
</reference>